<dbReference type="GO" id="GO:0035556">
    <property type="term" value="P:intracellular signal transduction"/>
    <property type="evidence" value="ECO:0007669"/>
    <property type="project" value="UniProtKB-ARBA"/>
</dbReference>
<evidence type="ECO:0000256" key="11">
    <source>
        <dbReference type="ARBA" id="ARBA00022840"/>
    </source>
</evidence>
<dbReference type="PROSITE" id="PS00916">
    <property type="entry name" value="PI3_4_KINASE_2"/>
    <property type="match status" value="1"/>
</dbReference>
<evidence type="ECO:0000259" key="23">
    <source>
        <dbReference type="PROSITE" id="PS51190"/>
    </source>
</evidence>
<gene>
    <name evidence="24" type="ORF">HK097_009347</name>
</gene>
<dbReference type="InterPro" id="IPR003151">
    <property type="entry name" value="PIK-rel_kinase_FAT"/>
</dbReference>
<dbReference type="EMBL" id="JADGJD010000061">
    <property type="protein sequence ID" value="KAJ3055777.1"/>
    <property type="molecule type" value="Genomic_DNA"/>
</dbReference>
<evidence type="ECO:0000256" key="10">
    <source>
        <dbReference type="ARBA" id="ARBA00022777"/>
    </source>
</evidence>
<feature type="domain" description="FATC" evidence="23">
    <location>
        <begin position="1647"/>
        <end position="1675"/>
    </location>
</feature>
<dbReference type="Proteomes" id="UP001212841">
    <property type="component" value="Unassembled WGS sequence"/>
</dbReference>
<accession>A0AAD5SIP4</accession>
<dbReference type="InterPro" id="IPR036940">
    <property type="entry name" value="PI3/4_kinase_cat_sf"/>
</dbReference>
<dbReference type="SUPFAM" id="SSF56112">
    <property type="entry name" value="Protein kinase-like (PK-like)"/>
    <property type="match status" value="1"/>
</dbReference>
<comment type="similarity">
    <text evidence="2">Belongs to the PI3/PI4-kinase family. ATM subfamily.</text>
</comment>
<keyword evidence="25" id="KW-1185">Reference proteome</keyword>
<dbReference type="InterPro" id="IPR011009">
    <property type="entry name" value="Kinase-like_dom_sf"/>
</dbReference>
<organism evidence="24 25">
    <name type="scientific">Rhizophlyctis rosea</name>
    <dbReference type="NCBI Taxonomy" id="64517"/>
    <lineage>
        <taxon>Eukaryota</taxon>
        <taxon>Fungi</taxon>
        <taxon>Fungi incertae sedis</taxon>
        <taxon>Chytridiomycota</taxon>
        <taxon>Chytridiomycota incertae sedis</taxon>
        <taxon>Chytridiomycetes</taxon>
        <taxon>Rhizophlyctidales</taxon>
        <taxon>Rhizophlyctidaceae</taxon>
        <taxon>Rhizophlyctis</taxon>
    </lineage>
</organism>
<evidence type="ECO:0000256" key="5">
    <source>
        <dbReference type="ARBA" id="ARBA00020288"/>
    </source>
</evidence>
<dbReference type="PANTHER" id="PTHR37079">
    <property type="entry name" value="SERINE/THREONINE-PROTEIN KINASE ATM"/>
    <property type="match status" value="1"/>
</dbReference>
<keyword evidence="6" id="KW-0723">Serine/threonine-protein kinase</keyword>
<dbReference type="SMART" id="SM00146">
    <property type="entry name" value="PI3Kc"/>
    <property type="match status" value="1"/>
</dbReference>
<proteinExistence type="inferred from homology"/>
<dbReference type="EC" id="2.7.11.1" evidence="3"/>
<evidence type="ECO:0000256" key="20">
    <source>
        <dbReference type="ARBA" id="ARBA00073111"/>
    </source>
</evidence>
<dbReference type="InterPro" id="IPR014009">
    <property type="entry name" value="PIK_FAT"/>
</dbReference>
<keyword evidence="12" id="KW-0539">Nucleus</keyword>
<evidence type="ECO:0000259" key="21">
    <source>
        <dbReference type="PROSITE" id="PS50290"/>
    </source>
</evidence>
<dbReference type="GO" id="GO:0004674">
    <property type="term" value="F:protein serine/threonine kinase activity"/>
    <property type="evidence" value="ECO:0007669"/>
    <property type="project" value="UniProtKB-KW"/>
</dbReference>
<keyword evidence="11" id="KW-0067">ATP-binding</keyword>
<comment type="catalytic activity">
    <reaction evidence="18">
        <text>L-threonyl-[protein] + ATP = O-phospho-L-threonyl-[protein] + ADP + H(+)</text>
        <dbReference type="Rhea" id="RHEA:46608"/>
        <dbReference type="Rhea" id="RHEA-COMP:11060"/>
        <dbReference type="Rhea" id="RHEA-COMP:11605"/>
        <dbReference type="ChEBI" id="CHEBI:15378"/>
        <dbReference type="ChEBI" id="CHEBI:30013"/>
        <dbReference type="ChEBI" id="CHEBI:30616"/>
        <dbReference type="ChEBI" id="CHEBI:61977"/>
        <dbReference type="ChEBI" id="CHEBI:456216"/>
        <dbReference type="EC" id="2.7.11.1"/>
    </reaction>
</comment>
<dbReference type="Pfam" id="PF02259">
    <property type="entry name" value="FAT"/>
    <property type="match status" value="1"/>
</dbReference>
<dbReference type="GO" id="GO:0005524">
    <property type="term" value="F:ATP binding"/>
    <property type="evidence" value="ECO:0007669"/>
    <property type="project" value="UniProtKB-KW"/>
</dbReference>
<dbReference type="InterPro" id="IPR018936">
    <property type="entry name" value="PI3/4_kinase_CS"/>
</dbReference>
<dbReference type="PROSITE" id="PS51189">
    <property type="entry name" value="FAT"/>
    <property type="match status" value="1"/>
</dbReference>
<keyword evidence="7" id="KW-0808">Transferase</keyword>
<dbReference type="Pfam" id="PF00454">
    <property type="entry name" value="PI3_PI4_kinase"/>
    <property type="match status" value="1"/>
</dbReference>
<protein>
    <recommendedName>
        <fullName evidence="20">Serine/threonine-protein kinase ATM</fullName>
        <ecNumber evidence="3">2.7.11.1</ecNumber>
    </recommendedName>
    <alternativeName>
        <fullName evidence="14">ATM homolog</fullName>
    </alternativeName>
    <alternativeName>
        <fullName evidence="16 17">DNA-damage checkpoint kinase TEL1</fullName>
    </alternativeName>
    <alternativeName>
        <fullName evidence="4 5">Serine/threonine-protein kinase TEL1</fullName>
    </alternativeName>
    <alternativeName>
        <fullName evidence="15">Telomere length regulation protein 1</fullName>
    </alternativeName>
</protein>
<evidence type="ECO:0000256" key="19">
    <source>
        <dbReference type="ARBA" id="ARBA00048679"/>
    </source>
</evidence>
<feature type="domain" description="FAT" evidence="22">
    <location>
        <begin position="572"/>
        <end position="1217"/>
    </location>
</feature>
<name>A0AAD5SIP4_9FUNG</name>
<dbReference type="PANTHER" id="PTHR37079:SF4">
    <property type="entry name" value="SERINE_THREONINE-PROTEIN KINASE ATM"/>
    <property type="match status" value="1"/>
</dbReference>
<dbReference type="InterPro" id="IPR044107">
    <property type="entry name" value="PIKKc_ATM"/>
</dbReference>
<comment type="catalytic activity">
    <reaction evidence="19">
        <text>L-seryl-[protein] + ATP = O-phospho-L-seryl-[protein] + ADP + H(+)</text>
        <dbReference type="Rhea" id="RHEA:17989"/>
        <dbReference type="Rhea" id="RHEA-COMP:9863"/>
        <dbReference type="Rhea" id="RHEA-COMP:11604"/>
        <dbReference type="ChEBI" id="CHEBI:15378"/>
        <dbReference type="ChEBI" id="CHEBI:29999"/>
        <dbReference type="ChEBI" id="CHEBI:30616"/>
        <dbReference type="ChEBI" id="CHEBI:83421"/>
        <dbReference type="ChEBI" id="CHEBI:456216"/>
        <dbReference type="EC" id="2.7.11.1"/>
    </reaction>
</comment>
<keyword evidence="10" id="KW-0418">Kinase</keyword>
<evidence type="ECO:0000256" key="8">
    <source>
        <dbReference type="ARBA" id="ARBA00022741"/>
    </source>
</evidence>
<dbReference type="CDD" id="cd05171">
    <property type="entry name" value="PIKKc_ATM"/>
    <property type="match status" value="1"/>
</dbReference>
<reference evidence="24" key="1">
    <citation type="submission" date="2020-05" db="EMBL/GenBank/DDBJ databases">
        <title>Phylogenomic resolution of chytrid fungi.</title>
        <authorList>
            <person name="Stajich J.E."/>
            <person name="Amses K."/>
            <person name="Simmons R."/>
            <person name="Seto K."/>
            <person name="Myers J."/>
            <person name="Bonds A."/>
            <person name="Quandt C.A."/>
            <person name="Barry K."/>
            <person name="Liu P."/>
            <person name="Grigoriev I."/>
            <person name="Longcore J.E."/>
            <person name="James T.Y."/>
        </authorList>
    </citation>
    <scope>NUCLEOTIDE SEQUENCE</scope>
    <source>
        <strain evidence="24">JEL0318</strain>
    </source>
</reference>
<evidence type="ECO:0000256" key="14">
    <source>
        <dbReference type="ARBA" id="ARBA00030020"/>
    </source>
</evidence>
<evidence type="ECO:0000256" key="6">
    <source>
        <dbReference type="ARBA" id="ARBA00022527"/>
    </source>
</evidence>
<dbReference type="GO" id="GO:0005634">
    <property type="term" value="C:nucleus"/>
    <property type="evidence" value="ECO:0007669"/>
    <property type="project" value="UniProtKB-SubCell"/>
</dbReference>
<evidence type="ECO:0000256" key="2">
    <source>
        <dbReference type="ARBA" id="ARBA00010769"/>
    </source>
</evidence>
<comment type="caution">
    <text evidence="24">The sequence shown here is derived from an EMBL/GenBank/DDBJ whole genome shotgun (WGS) entry which is preliminary data.</text>
</comment>
<dbReference type="InterPro" id="IPR038980">
    <property type="entry name" value="ATM_plant"/>
</dbReference>
<evidence type="ECO:0000256" key="7">
    <source>
        <dbReference type="ARBA" id="ARBA00022679"/>
    </source>
</evidence>
<evidence type="ECO:0000256" key="17">
    <source>
        <dbReference type="ARBA" id="ARBA00032467"/>
    </source>
</evidence>
<evidence type="ECO:0000256" key="1">
    <source>
        <dbReference type="ARBA" id="ARBA00004123"/>
    </source>
</evidence>
<keyword evidence="9" id="KW-0227">DNA damage</keyword>
<evidence type="ECO:0000256" key="16">
    <source>
        <dbReference type="ARBA" id="ARBA00031460"/>
    </source>
</evidence>
<evidence type="ECO:0000256" key="12">
    <source>
        <dbReference type="ARBA" id="ARBA00023242"/>
    </source>
</evidence>
<evidence type="ECO:0000256" key="15">
    <source>
        <dbReference type="ARBA" id="ARBA00030222"/>
    </source>
</evidence>
<evidence type="ECO:0000256" key="3">
    <source>
        <dbReference type="ARBA" id="ARBA00012513"/>
    </source>
</evidence>
<dbReference type="Gene3D" id="1.10.1070.11">
    <property type="entry name" value="Phosphatidylinositol 3-/4-kinase, catalytic domain"/>
    <property type="match status" value="1"/>
</dbReference>
<dbReference type="Pfam" id="PF02260">
    <property type="entry name" value="FATC"/>
    <property type="match status" value="1"/>
</dbReference>
<keyword evidence="13" id="KW-0131">Cell cycle</keyword>
<evidence type="ECO:0000313" key="25">
    <source>
        <dbReference type="Proteomes" id="UP001212841"/>
    </source>
</evidence>
<dbReference type="InterPro" id="IPR000403">
    <property type="entry name" value="PI3/4_kinase_cat_dom"/>
</dbReference>
<feature type="domain" description="PI3K/PI4K catalytic" evidence="21">
    <location>
        <begin position="1322"/>
        <end position="1636"/>
    </location>
</feature>
<evidence type="ECO:0000256" key="18">
    <source>
        <dbReference type="ARBA" id="ARBA00047899"/>
    </source>
</evidence>
<sequence length="1675" mass="189033">MLASTDIDVVAGAADHPGVQMRVNEMLPTYGDAEEEYGTNVSEGVGSQRLSHSQLLDAMLSLVDMAHPDYRNAQATDKLQILVAPEILQKVLEEYHIRVEACAFSQEQKMLIRNGYCLLLAVAGNNMFHHVIFRTCVGRLTRWMKVEDVGRECAGILQWLWRTARVEDPVRMGSVVWVIPMLGEAAANFSVLRKEQSVTITVRLIQELLDETLKVGKGANELALVQLDLDADLFADLRTRYGVGESDFDLVARWVKLTQRSTNATAAGMIKYIGRCLGDHQFVDRLMDIKNEGLLKGLFLRVMDCAKVNQINESFLVEVGRCLGKLVPLVSGRWTSVQSENEVNHETDLFGSSTPAAETGYIRHVVALRHLMRSLDGADAVVYAKLADALRAILAVEEGKAALSAVDGEHSVWEIFCSGSRKPKRAISASPSVMDFDSEELWRCPLNPTVLDGDRPYEDWIVNITCSLLKSFATDDVFPQLLPVFLDQSDFAETLFPYIVHRALLVEYGNSDNRLQELLATQYRKWFGQVRLHNTRATKVLLRVIEFLRTQSRPGAETPFDNNAWFDLDFVALADGAAWVKSYASALLYLEVSLERDRKSQTIAVPMDIDMGNDSNDVTGKHKERRKCRSALLMEIYRSIDDADEFEGVIASDTERSIADVGVLIQKHETAGDWGKVFHMRETQLKVANSQSSLDAGAHLGLMTSMERLGYNHLLDLYARSVGVGDLWAGDQRIEFEDLHCESLWKCERWDYDVKQMHTGGVHRRVYRSLQSLSHGDYQSARVSNSQGLVEEVSKVRSLSLDYVSNLFNVLRPLTLFTEIDEALAIAQENRTAANILEGWQTRTDMLLQKHSFGDVENLFALRNIALSLLCGGSLEEDVRTQLTERLYINFVHHGRSARKAQNLQTAQYVLSKASALAGSSIGGVAVEQAASASGSALVQTLKTMCAQGDQSIAIRSLKTTLKLNVNASKRTDATWTPADGNLLCQLGKWVAQSRSENPRAVMENYFEEAVRAFESNDTHGGKAFYHLGRYADQQYQEMSANDVREGLADLLEHKQAELASCEALLKSVTGKDHTANTHRKAYEYTRDRLIKVIEMDKSEEQIYLTDRSTFLEKAVENYLKTLECEEGRWDLCVFRLCALWFGNIGHTEINSLFEKHIKHVPSHKFLELMYQLSARMSVERNGDEREFQNALEKLILKMATDHPYHCMYQLIALKNGEDRSRSFSSRSQVAPMSAASNVLAKLLANKALYGLIQAIDTLCNAYIELAYHRVDQRADKKRLRFERKWKIYNVKQLEAVPVVTQDVAIDPTGRRYAELPYITGFKQDYWLPGGVNQPKVIQCTASDGKNYTQLVKGNDDMRQDAVLSKIFSILNILLTKDLEARKRNLSIRTYKVVPLSPRAGVLEWVDNTAPFGELARACHKRHNRGDWEHLDCRKRLETEHGRASSDPRSKLAVYRQIEKGFRPAFRHFFFEQFLEPVEWFQRRQSYARSVASNSIAGFVVGLGDRHAHNILVDKRTAEVIHIDLGIAFDQGKLLTTPELVPFRLTRDIVDGMGVNGVEGTLRHCCEHTLRVLKAESYIVLTILDVFRYDPLYNWKKSYQEDARKRLGEGVVPISASDYATTQKKDRGTGNKEAERAVLGVQKKLSSPLSVEYQVNDLIQSAVDPRNLSKMFPGW</sequence>
<dbReference type="Gene3D" id="3.30.1010.10">
    <property type="entry name" value="Phosphatidylinositol 3-kinase Catalytic Subunit, Chain A, domain 4"/>
    <property type="match status" value="1"/>
</dbReference>
<dbReference type="InterPro" id="IPR003152">
    <property type="entry name" value="FATC_dom"/>
</dbReference>
<dbReference type="GO" id="GO:0006281">
    <property type="term" value="P:DNA repair"/>
    <property type="evidence" value="ECO:0007669"/>
    <property type="project" value="InterPro"/>
</dbReference>
<evidence type="ECO:0000256" key="13">
    <source>
        <dbReference type="ARBA" id="ARBA00023306"/>
    </source>
</evidence>
<dbReference type="FunFam" id="3.30.1010.10:FF:000023">
    <property type="entry name" value="Serine/threonine-protein kinase ATM"/>
    <property type="match status" value="1"/>
</dbReference>
<dbReference type="SMART" id="SM01343">
    <property type="entry name" value="FATC"/>
    <property type="match status" value="1"/>
</dbReference>
<comment type="subcellular location">
    <subcellularLocation>
        <location evidence="1">Nucleus</location>
    </subcellularLocation>
</comment>
<keyword evidence="8" id="KW-0547">Nucleotide-binding</keyword>
<dbReference type="PROSITE" id="PS50290">
    <property type="entry name" value="PI3_4_KINASE_3"/>
    <property type="match status" value="1"/>
</dbReference>
<evidence type="ECO:0000313" key="24">
    <source>
        <dbReference type="EMBL" id="KAJ3055777.1"/>
    </source>
</evidence>
<evidence type="ECO:0000256" key="9">
    <source>
        <dbReference type="ARBA" id="ARBA00022763"/>
    </source>
</evidence>
<dbReference type="PROSITE" id="PS51190">
    <property type="entry name" value="FATC"/>
    <property type="match status" value="1"/>
</dbReference>
<evidence type="ECO:0000256" key="4">
    <source>
        <dbReference type="ARBA" id="ARBA00014619"/>
    </source>
</evidence>
<evidence type="ECO:0000259" key="22">
    <source>
        <dbReference type="PROSITE" id="PS51189"/>
    </source>
</evidence>